<gene>
    <name evidence="1" type="ORF">L1987_40582</name>
</gene>
<protein>
    <submittedName>
        <fullName evidence="1">Uncharacterized protein</fullName>
    </submittedName>
</protein>
<comment type="caution">
    <text evidence="1">The sequence shown here is derived from an EMBL/GenBank/DDBJ whole genome shotgun (WGS) entry which is preliminary data.</text>
</comment>
<accession>A0ACB9GTB5</accession>
<dbReference type="EMBL" id="CM042030">
    <property type="protein sequence ID" value="KAI3786694.1"/>
    <property type="molecule type" value="Genomic_DNA"/>
</dbReference>
<evidence type="ECO:0000313" key="2">
    <source>
        <dbReference type="Proteomes" id="UP001056120"/>
    </source>
</evidence>
<reference evidence="2" key="1">
    <citation type="journal article" date="2022" name="Mol. Ecol. Resour.">
        <title>The genomes of chicory, endive, great burdock and yacon provide insights into Asteraceae palaeo-polyploidization history and plant inulin production.</title>
        <authorList>
            <person name="Fan W."/>
            <person name="Wang S."/>
            <person name="Wang H."/>
            <person name="Wang A."/>
            <person name="Jiang F."/>
            <person name="Liu H."/>
            <person name="Zhao H."/>
            <person name="Xu D."/>
            <person name="Zhang Y."/>
        </authorList>
    </citation>
    <scope>NUCLEOTIDE SEQUENCE [LARGE SCALE GENOMIC DNA]</scope>
    <source>
        <strain evidence="2">cv. Yunnan</strain>
    </source>
</reference>
<reference evidence="1 2" key="2">
    <citation type="journal article" date="2022" name="Mol. Ecol. Resour.">
        <title>The genomes of chicory, endive, great burdock and yacon provide insights into Asteraceae paleo-polyploidization history and plant inulin production.</title>
        <authorList>
            <person name="Fan W."/>
            <person name="Wang S."/>
            <person name="Wang H."/>
            <person name="Wang A."/>
            <person name="Jiang F."/>
            <person name="Liu H."/>
            <person name="Zhao H."/>
            <person name="Xu D."/>
            <person name="Zhang Y."/>
        </authorList>
    </citation>
    <scope>NUCLEOTIDE SEQUENCE [LARGE SCALE GENOMIC DNA]</scope>
    <source>
        <strain evidence="2">cv. Yunnan</strain>
        <tissue evidence="1">Leaves</tissue>
    </source>
</reference>
<name>A0ACB9GTB5_9ASTR</name>
<sequence>MKILVRTSSTLCPLSFCLSHLHSRPFFDENSRMQDSKHCRSCRNEEQVEEKEKRESKKENMVYVNLFHILMKMKIVLINKLYALLCQYLLNVRLLAIDFVLVLQHGAHDRWF</sequence>
<dbReference type="Proteomes" id="UP001056120">
    <property type="component" value="Linkage Group LG13"/>
</dbReference>
<proteinExistence type="predicted"/>
<evidence type="ECO:0000313" key="1">
    <source>
        <dbReference type="EMBL" id="KAI3786694.1"/>
    </source>
</evidence>
<organism evidence="1 2">
    <name type="scientific">Smallanthus sonchifolius</name>
    <dbReference type="NCBI Taxonomy" id="185202"/>
    <lineage>
        <taxon>Eukaryota</taxon>
        <taxon>Viridiplantae</taxon>
        <taxon>Streptophyta</taxon>
        <taxon>Embryophyta</taxon>
        <taxon>Tracheophyta</taxon>
        <taxon>Spermatophyta</taxon>
        <taxon>Magnoliopsida</taxon>
        <taxon>eudicotyledons</taxon>
        <taxon>Gunneridae</taxon>
        <taxon>Pentapetalae</taxon>
        <taxon>asterids</taxon>
        <taxon>campanulids</taxon>
        <taxon>Asterales</taxon>
        <taxon>Asteraceae</taxon>
        <taxon>Asteroideae</taxon>
        <taxon>Heliantheae alliance</taxon>
        <taxon>Millerieae</taxon>
        <taxon>Smallanthus</taxon>
    </lineage>
</organism>
<keyword evidence="2" id="KW-1185">Reference proteome</keyword>